<accession>A0A1M4EKR0</accession>
<sequence length="47" mass="4640">MLARTTGSDRDGACSAAGAGPASWHPVANAARITTVEALVSVMGRGV</sequence>
<dbReference type="EMBL" id="LT559118">
    <property type="protein sequence ID" value="SBO99431.1"/>
    <property type="molecule type" value="Genomic_DNA"/>
</dbReference>
<gene>
    <name evidence="2" type="ORF">BN4615_P8947</name>
</gene>
<organism evidence="2">
    <name type="scientific">Nonomuraea gerenzanensis</name>
    <dbReference type="NCBI Taxonomy" id="93944"/>
    <lineage>
        <taxon>Bacteria</taxon>
        <taxon>Bacillati</taxon>
        <taxon>Actinomycetota</taxon>
        <taxon>Actinomycetes</taxon>
        <taxon>Streptosporangiales</taxon>
        <taxon>Streptosporangiaceae</taxon>
        <taxon>Nonomuraea</taxon>
    </lineage>
</organism>
<evidence type="ECO:0000313" key="2">
    <source>
        <dbReference type="EMBL" id="SBO99431.1"/>
    </source>
</evidence>
<proteinExistence type="predicted"/>
<name>A0A1M4EKR0_9ACTN</name>
<reference evidence="2" key="1">
    <citation type="submission" date="2016-04" db="EMBL/GenBank/DDBJ databases">
        <authorList>
            <person name="Evans L.H."/>
            <person name="Alamgir A."/>
            <person name="Owens N."/>
            <person name="Weber N.D."/>
            <person name="Virtaneva K."/>
            <person name="Barbian K."/>
            <person name="Babar A."/>
            <person name="Rosenke K."/>
        </authorList>
    </citation>
    <scope>NUCLEOTIDE SEQUENCE</scope>
    <source>
        <strain evidence="2">Nono1</strain>
    </source>
</reference>
<feature type="compositionally biased region" description="Low complexity" evidence="1">
    <location>
        <begin position="13"/>
        <end position="23"/>
    </location>
</feature>
<feature type="region of interest" description="Disordered" evidence="1">
    <location>
        <begin position="1"/>
        <end position="23"/>
    </location>
</feature>
<dbReference type="AlphaFoldDB" id="A0A1M4EKR0"/>
<evidence type="ECO:0000256" key="1">
    <source>
        <dbReference type="SAM" id="MobiDB-lite"/>
    </source>
</evidence>
<protein>
    <submittedName>
        <fullName evidence="2">Uncharacterized protein</fullName>
    </submittedName>
</protein>